<evidence type="ECO:0000313" key="3">
    <source>
        <dbReference type="Proteomes" id="UP001501447"/>
    </source>
</evidence>
<dbReference type="Proteomes" id="UP001501447">
    <property type="component" value="Unassembled WGS sequence"/>
</dbReference>
<feature type="region of interest" description="Disordered" evidence="1">
    <location>
        <begin position="143"/>
        <end position="235"/>
    </location>
</feature>
<proteinExistence type="predicted"/>
<accession>A0ABP6CJR1</accession>
<reference evidence="3" key="1">
    <citation type="journal article" date="2019" name="Int. J. Syst. Evol. Microbiol.">
        <title>The Global Catalogue of Microorganisms (GCM) 10K type strain sequencing project: providing services to taxonomists for standard genome sequencing and annotation.</title>
        <authorList>
            <consortium name="The Broad Institute Genomics Platform"/>
            <consortium name="The Broad Institute Genome Sequencing Center for Infectious Disease"/>
            <person name="Wu L."/>
            <person name="Ma J."/>
        </authorList>
    </citation>
    <scope>NUCLEOTIDE SEQUENCE [LARGE SCALE GENOMIC DNA]</scope>
    <source>
        <strain evidence="3">JCM 16373</strain>
    </source>
</reference>
<name>A0ABP6CJR1_9ACTN</name>
<feature type="region of interest" description="Disordered" evidence="1">
    <location>
        <begin position="15"/>
        <end position="34"/>
    </location>
</feature>
<feature type="compositionally biased region" description="Low complexity" evidence="1">
    <location>
        <begin position="198"/>
        <end position="219"/>
    </location>
</feature>
<evidence type="ECO:0000313" key="2">
    <source>
        <dbReference type="EMBL" id="GAA2619172.1"/>
    </source>
</evidence>
<gene>
    <name evidence="2" type="ORF">GCM10009863_36380</name>
</gene>
<keyword evidence="3" id="KW-1185">Reference proteome</keyword>
<dbReference type="EMBL" id="BAAARJ010000011">
    <property type="protein sequence ID" value="GAA2619172.1"/>
    <property type="molecule type" value="Genomic_DNA"/>
</dbReference>
<sequence length="235" mass="25322">MSSFQERISLLDAELNGGPAGLEEGSGHQRPTAQLEDSYRAVSIEWDYLIEWRNLGAQIRQSNTSDPAELLHEHAEVGQQLIADAEDAAVEHLGNMERLFHSGMERLAGAGPERIQSWQSAWRHELDEFHEEVRLMRNTALLPYPEPPQAQSQSQPQQHASQAHAPQQPTPAVVASAAHSAVASSARTSRPDTPNPPSGSASSHSASPPSPRSASSSRPVSPPPGPSGPKPNGKR</sequence>
<comment type="caution">
    <text evidence="2">The sequence shown here is derived from an EMBL/GenBank/DDBJ whole genome shotgun (WGS) entry which is preliminary data.</text>
</comment>
<organism evidence="2 3">
    <name type="scientific">Streptomyces axinellae</name>
    <dbReference type="NCBI Taxonomy" id="552788"/>
    <lineage>
        <taxon>Bacteria</taxon>
        <taxon>Bacillati</taxon>
        <taxon>Actinomycetota</taxon>
        <taxon>Actinomycetes</taxon>
        <taxon>Kitasatosporales</taxon>
        <taxon>Streptomycetaceae</taxon>
        <taxon>Streptomyces</taxon>
    </lineage>
</organism>
<evidence type="ECO:0000256" key="1">
    <source>
        <dbReference type="SAM" id="MobiDB-lite"/>
    </source>
</evidence>
<feature type="compositionally biased region" description="Pro residues" evidence="1">
    <location>
        <begin position="220"/>
        <end position="229"/>
    </location>
</feature>
<feature type="compositionally biased region" description="Low complexity" evidence="1">
    <location>
        <begin position="149"/>
        <end position="186"/>
    </location>
</feature>
<protein>
    <submittedName>
        <fullName evidence="2">Uncharacterized protein</fullName>
    </submittedName>
</protein>